<dbReference type="Gene3D" id="1.10.10.10">
    <property type="entry name" value="Winged helix-like DNA-binding domain superfamily/Winged helix DNA-binding domain"/>
    <property type="match status" value="1"/>
</dbReference>
<feature type="region of interest" description="Disordered" evidence="4">
    <location>
        <begin position="30"/>
        <end position="54"/>
    </location>
</feature>
<dbReference type="AlphaFoldDB" id="A0A4R5EL85"/>
<dbReference type="PANTHER" id="PTHR30136:SF35">
    <property type="entry name" value="HTH-TYPE TRANSCRIPTIONAL REGULATOR RV1719"/>
    <property type="match status" value="1"/>
</dbReference>
<dbReference type="PROSITE" id="PS51077">
    <property type="entry name" value="HTH_ICLR"/>
    <property type="match status" value="1"/>
</dbReference>
<protein>
    <submittedName>
        <fullName evidence="7">IclR family transcriptional regulator</fullName>
    </submittedName>
</protein>
<dbReference type="GO" id="GO:0003677">
    <property type="term" value="F:DNA binding"/>
    <property type="evidence" value="ECO:0007669"/>
    <property type="project" value="UniProtKB-KW"/>
</dbReference>
<dbReference type="InterPro" id="IPR050707">
    <property type="entry name" value="HTH_MetabolicPath_Reg"/>
</dbReference>
<gene>
    <name evidence="7" type="ORF">E1B25_17330</name>
</gene>
<name>A0A4R5EL85_9RHOB</name>
<feature type="domain" description="IclR-ED" evidence="6">
    <location>
        <begin position="116"/>
        <end position="295"/>
    </location>
</feature>
<evidence type="ECO:0000256" key="2">
    <source>
        <dbReference type="ARBA" id="ARBA00023125"/>
    </source>
</evidence>
<evidence type="ECO:0000259" key="6">
    <source>
        <dbReference type="PROSITE" id="PS51078"/>
    </source>
</evidence>
<dbReference type="SUPFAM" id="SSF55781">
    <property type="entry name" value="GAF domain-like"/>
    <property type="match status" value="1"/>
</dbReference>
<sequence>MQKMLCDGVQRLPPVRLKFRQDSAAVERAVCAARDPRSPRSRKRSRMAKDPGYRSNSLVRGLRILECFDHRHPEMTLSEIAAAIGVTSSAAYRFVITLEQEGYLARHDNSYRLAPRVMDMGYRYVRSLDVYDIARQPADQLRNDTGFTVHVSVLDGVEVVYVYRAISDRTMVSNVPVGSRLPAFSTTMGRVLLSGLSAEDLERRFAGYVFAPLIAAAPASLSQLKALLVKDRARGYVAQRSHLATGTFSIAAPILSRHGDVIAAINLSGHELQLKPDPDLIARVCQTARDISQML</sequence>
<dbReference type="Pfam" id="PF09339">
    <property type="entry name" value="HTH_IclR"/>
    <property type="match status" value="1"/>
</dbReference>
<evidence type="ECO:0000313" key="8">
    <source>
        <dbReference type="Proteomes" id="UP000294662"/>
    </source>
</evidence>
<evidence type="ECO:0000256" key="1">
    <source>
        <dbReference type="ARBA" id="ARBA00023015"/>
    </source>
</evidence>
<evidence type="ECO:0000313" key="7">
    <source>
        <dbReference type="EMBL" id="TDE35409.1"/>
    </source>
</evidence>
<reference evidence="7 8" key="1">
    <citation type="submission" date="2019-03" db="EMBL/GenBank/DDBJ databases">
        <authorList>
            <person name="Zhang S."/>
        </authorList>
    </citation>
    <scope>NUCLEOTIDE SEQUENCE [LARGE SCALE GENOMIC DNA]</scope>
    <source>
        <strain evidence="7 8">S4J41</strain>
    </source>
</reference>
<keyword evidence="8" id="KW-1185">Reference proteome</keyword>
<dbReference type="GO" id="GO:0003700">
    <property type="term" value="F:DNA-binding transcription factor activity"/>
    <property type="evidence" value="ECO:0007669"/>
    <property type="project" value="TreeGrafter"/>
</dbReference>
<dbReference type="SUPFAM" id="SSF46785">
    <property type="entry name" value="Winged helix' DNA-binding domain"/>
    <property type="match status" value="1"/>
</dbReference>
<dbReference type="Gene3D" id="3.30.450.40">
    <property type="match status" value="1"/>
</dbReference>
<dbReference type="EMBL" id="SMFP01000013">
    <property type="protein sequence ID" value="TDE35409.1"/>
    <property type="molecule type" value="Genomic_DNA"/>
</dbReference>
<dbReference type="InterPro" id="IPR005471">
    <property type="entry name" value="Tscrpt_reg_IclR_N"/>
</dbReference>
<dbReference type="PANTHER" id="PTHR30136">
    <property type="entry name" value="HELIX-TURN-HELIX TRANSCRIPTIONAL REGULATOR, ICLR FAMILY"/>
    <property type="match status" value="1"/>
</dbReference>
<dbReference type="GO" id="GO:0045892">
    <property type="term" value="P:negative regulation of DNA-templated transcription"/>
    <property type="evidence" value="ECO:0007669"/>
    <property type="project" value="TreeGrafter"/>
</dbReference>
<dbReference type="Proteomes" id="UP000294662">
    <property type="component" value="Unassembled WGS sequence"/>
</dbReference>
<keyword evidence="2" id="KW-0238">DNA-binding</keyword>
<dbReference type="InterPro" id="IPR014757">
    <property type="entry name" value="Tscrpt_reg_IclR_C"/>
</dbReference>
<keyword evidence="1" id="KW-0805">Transcription regulation</keyword>
<dbReference type="Pfam" id="PF01614">
    <property type="entry name" value="IclR_C"/>
    <property type="match status" value="1"/>
</dbReference>
<organism evidence="7 8">
    <name type="scientific">Antarcticimicrobium sediminis</name>
    <dbReference type="NCBI Taxonomy" id="2546227"/>
    <lineage>
        <taxon>Bacteria</taxon>
        <taxon>Pseudomonadati</taxon>
        <taxon>Pseudomonadota</taxon>
        <taxon>Alphaproteobacteria</taxon>
        <taxon>Rhodobacterales</taxon>
        <taxon>Paracoccaceae</taxon>
        <taxon>Antarcticimicrobium</taxon>
    </lineage>
</organism>
<dbReference type="InterPro" id="IPR036388">
    <property type="entry name" value="WH-like_DNA-bd_sf"/>
</dbReference>
<feature type="domain" description="HTH iclR-type" evidence="5">
    <location>
        <begin position="55"/>
        <end position="115"/>
    </location>
</feature>
<dbReference type="PROSITE" id="PS51078">
    <property type="entry name" value="ICLR_ED"/>
    <property type="match status" value="1"/>
</dbReference>
<evidence type="ECO:0000256" key="4">
    <source>
        <dbReference type="SAM" id="MobiDB-lite"/>
    </source>
</evidence>
<evidence type="ECO:0000256" key="3">
    <source>
        <dbReference type="ARBA" id="ARBA00023163"/>
    </source>
</evidence>
<accession>A0A4R5EL85</accession>
<keyword evidence="3" id="KW-0804">Transcription</keyword>
<dbReference type="SMART" id="SM00346">
    <property type="entry name" value="HTH_ICLR"/>
    <property type="match status" value="1"/>
</dbReference>
<dbReference type="InterPro" id="IPR029016">
    <property type="entry name" value="GAF-like_dom_sf"/>
</dbReference>
<comment type="caution">
    <text evidence="7">The sequence shown here is derived from an EMBL/GenBank/DDBJ whole genome shotgun (WGS) entry which is preliminary data.</text>
</comment>
<dbReference type="OrthoDB" id="9807558at2"/>
<dbReference type="InterPro" id="IPR036390">
    <property type="entry name" value="WH_DNA-bd_sf"/>
</dbReference>
<proteinExistence type="predicted"/>
<evidence type="ECO:0000259" key="5">
    <source>
        <dbReference type="PROSITE" id="PS51077"/>
    </source>
</evidence>